<dbReference type="EMBL" id="CAJOBB010001027">
    <property type="protein sequence ID" value="CAF3796417.1"/>
    <property type="molecule type" value="Genomic_DNA"/>
</dbReference>
<evidence type="ECO:0000256" key="2">
    <source>
        <dbReference type="ARBA" id="ARBA00023180"/>
    </source>
</evidence>
<dbReference type="AlphaFoldDB" id="A0A819B5Y9"/>
<dbReference type="CDD" id="cd05819">
    <property type="entry name" value="NHL"/>
    <property type="match status" value="1"/>
</dbReference>
<organism evidence="4 5">
    <name type="scientific">Adineta steineri</name>
    <dbReference type="NCBI Taxonomy" id="433720"/>
    <lineage>
        <taxon>Eukaryota</taxon>
        <taxon>Metazoa</taxon>
        <taxon>Spiralia</taxon>
        <taxon>Gnathifera</taxon>
        <taxon>Rotifera</taxon>
        <taxon>Eurotatoria</taxon>
        <taxon>Bdelloidea</taxon>
        <taxon>Adinetida</taxon>
        <taxon>Adinetidae</taxon>
        <taxon>Adineta</taxon>
    </lineage>
</organism>
<reference evidence="4" key="1">
    <citation type="submission" date="2021-02" db="EMBL/GenBank/DDBJ databases">
        <authorList>
            <person name="Nowell W R."/>
        </authorList>
    </citation>
    <scope>NUCLEOTIDE SEQUENCE</scope>
</reference>
<sequence length="898" mass="102499">MTTIKIHCYIVFIILSITVQINSQICEKTAQYGQCSTNNACGCFHMLGADDGAGICGFLWPICSRLVPCNSSDNSCLQSNMICVEHPQCDDRPLCYPVTMMKENICPPMENKINLKWKLDFSIVAGGNGFGYDLNQVSLVQGIYIDDDKQTMYITQYNSDRIVGWKFGEESGEIVAGGNGQGNEINQLNNPSDVAVDKKNDLLIICDQGNERVVQWSRQNQIDPKIIIPKIKCNGVTIDNNGDVYVSEGETHSVIRLKQGETKATTVAGGNGHGYEPNQLSNPAYIFIDEQYSIYVSDHEYGRVTKWIKNAKEGIIVTKQTIPENVFDYLDVKDIYFGFFYLNNRFQNLYLNSDIGYQLNLSNISKRDFESYHHHVLKPNHDRIKILHLSNPVTIDLIFSSAHLIINFIQIEKLILDNISSKYLINILKYLIHLPQLYSLNLSIIDHIDNLSPIFLHIFCLTKLKSCQLTYQVEEDLLIDFTQLEQSSIEYLIINSHFRYESLQEFLLCLPKLRHLSMNSLIGSNHSSKIEFAPIELKDLKSISLELYSIHFHQLKNLITNCFKHIEKLSITTFNDSTYLSGKQWQQIISFSLPNLHIFDLQNNYNSMWNKFVYAWLSTDFQSSFWKDKQWFSQHCYDGELKSNNGIFFSTDPYRRKDYQFYSHGDHNRTNSNMKQDDFKTVHNLFLHDAPNGNEPACYFPNFELLAALCSISEDAVSQALLDIQNNQLVTAELLEEEDIKSQVKAMVELFQATAHVQVNSFLQFVQVMYRSNALVSAFGTNAVVQIGTYKVYITSTFQVNPNTSLGLVLNALSCTERTMVVPALFYAQPFDTTVFDHINWPIYYTGGSAHTKISGSVNGFFGGCFPLDSILNSTLDCLYNFQCLQILFDYFPALNQV</sequence>
<keyword evidence="2" id="KW-0325">Glycoprotein</keyword>
<name>A0A819B5Y9_9BILA</name>
<dbReference type="InterPro" id="IPR011042">
    <property type="entry name" value="6-blade_b-propeller_TolB-like"/>
</dbReference>
<feature type="chain" id="PRO_5032426542" description="NHL repeat containing protein" evidence="3">
    <location>
        <begin position="24"/>
        <end position="898"/>
    </location>
</feature>
<evidence type="ECO:0008006" key="6">
    <source>
        <dbReference type="Google" id="ProtNLM"/>
    </source>
</evidence>
<feature type="signal peptide" evidence="3">
    <location>
        <begin position="1"/>
        <end position="23"/>
    </location>
</feature>
<keyword evidence="1 3" id="KW-0732">Signal</keyword>
<dbReference type="GO" id="GO:0005576">
    <property type="term" value="C:extracellular region"/>
    <property type="evidence" value="ECO:0007669"/>
    <property type="project" value="TreeGrafter"/>
</dbReference>
<dbReference type="InterPro" id="IPR032675">
    <property type="entry name" value="LRR_dom_sf"/>
</dbReference>
<gene>
    <name evidence="4" type="ORF">KXQ929_LOCUS16774</name>
</gene>
<evidence type="ECO:0000313" key="4">
    <source>
        <dbReference type="EMBL" id="CAF3796417.1"/>
    </source>
</evidence>
<dbReference type="Gene3D" id="3.80.10.10">
    <property type="entry name" value="Ribonuclease Inhibitor"/>
    <property type="match status" value="1"/>
</dbReference>
<dbReference type="PANTHER" id="PTHR10680">
    <property type="entry name" value="PEPTIDYL-GLYCINE ALPHA-AMIDATING MONOOXYGENASE"/>
    <property type="match status" value="1"/>
</dbReference>
<accession>A0A819B5Y9</accession>
<dbReference type="SUPFAM" id="SSF63829">
    <property type="entry name" value="Calcium-dependent phosphotriesterase"/>
    <property type="match status" value="1"/>
</dbReference>
<evidence type="ECO:0000256" key="1">
    <source>
        <dbReference type="ARBA" id="ARBA00022729"/>
    </source>
</evidence>
<comment type="caution">
    <text evidence="4">The sequence shown here is derived from an EMBL/GenBank/DDBJ whole genome shotgun (WGS) entry which is preliminary data.</text>
</comment>
<dbReference type="SUPFAM" id="SSF52047">
    <property type="entry name" value="RNI-like"/>
    <property type="match status" value="1"/>
</dbReference>
<protein>
    <recommendedName>
        <fullName evidence="6">NHL repeat containing protein</fullName>
    </recommendedName>
</protein>
<evidence type="ECO:0000313" key="5">
    <source>
        <dbReference type="Proteomes" id="UP000663868"/>
    </source>
</evidence>
<dbReference type="Gene3D" id="2.120.10.30">
    <property type="entry name" value="TolB, C-terminal domain"/>
    <property type="match status" value="1"/>
</dbReference>
<proteinExistence type="predicted"/>
<dbReference type="PANTHER" id="PTHR10680:SF14">
    <property type="entry name" value="PEPTIDYL-GLYCINE ALPHA-AMIDATING MONOOXYGENASE"/>
    <property type="match status" value="1"/>
</dbReference>
<dbReference type="Proteomes" id="UP000663868">
    <property type="component" value="Unassembled WGS sequence"/>
</dbReference>
<evidence type="ECO:0000256" key="3">
    <source>
        <dbReference type="SAM" id="SignalP"/>
    </source>
</evidence>